<dbReference type="AlphaFoldDB" id="A0A6A6UWR3"/>
<evidence type="ECO:0000313" key="2">
    <source>
        <dbReference type="Proteomes" id="UP000799440"/>
    </source>
</evidence>
<organism evidence="1 2">
    <name type="scientific">Sporormia fimetaria CBS 119925</name>
    <dbReference type="NCBI Taxonomy" id="1340428"/>
    <lineage>
        <taxon>Eukaryota</taxon>
        <taxon>Fungi</taxon>
        <taxon>Dikarya</taxon>
        <taxon>Ascomycota</taxon>
        <taxon>Pezizomycotina</taxon>
        <taxon>Dothideomycetes</taxon>
        <taxon>Pleosporomycetidae</taxon>
        <taxon>Pleosporales</taxon>
        <taxon>Sporormiaceae</taxon>
        <taxon>Sporormia</taxon>
    </lineage>
</organism>
<dbReference type="EMBL" id="MU006620">
    <property type="protein sequence ID" value="KAF2741894.1"/>
    <property type="molecule type" value="Genomic_DNA"/>
</dbReference>
<protein>
    <submittedName>
        <fullName evidence="1">Uncharacterized protein</fullName>
    </submittedName>
</protein>
<proteinExistence type="predicted"/>
<evidence type="ECO:0000313" key="1">
    <source>
        <dbReference type="EMBL" id="KAF2741894.1"/>
    </source>
</evidence>
<sequence length="63" mass="7195">MTLFQRPELKSLQSLRILWTENMSDLDKLVDDSLLSILRNLPALQSLVYVSHGTRPRKFGPGV</sequence>
<name>A0A6A6UWR3_9PLEO</name>
<reference evidence="1" key="1">
    <citation type="journal article" date="2020" name="Stud. Mycol.">
        <title>101 Dothideomycetes genomes: a test case for predicting lifestyles and emergence of pathogens.</title>
        <authorList>
            <person name="Haridas S."/>
            <person name="Albert R."/>
            <person name="Binder M."/>
            <person name="Bloem J."/>
            <person name="Labutti K."/>
            <person name="Salamov A."/>
            <person name="Andreopoulos B."/>
            <person name="Baker S."/>
            <person name="Barry K."/>
            <person name="Bills G."/>
            <person name="Bluhm B."/>
            <person name="Cannon C."/>
            <person name="Castanera R."/>
            <person name="Culley D."/>
            <person name="Daum C."/>
            <person name="Ezra D."/>
            <person name="Gonzalez J."/>
            <person name="Henrissat B."/>
            <person name="Kuo A."/>
            <person name="Liang C."/>
            <person name="Lipzen A."/>
            <person name="Lutzoni F."/>
            <person name="Magnuson J."/>
            <person name="Mondo S."/>
            <person name="Nolan M."/>
            <person name="Ohm R."/>
            <person name="Pangilinan J."/>
            <person name="Park H.-J."/>
            <person name="Ramirez L."/>
            <person name="Alfaro M."/>
            <person name="Sun H."/>
            <person name="Tritt A."/>
            <person name="Yoshinaga Y."/>
            <person name="Zwiers L.-H."/>
            <person name="Turgeon B."/>
            <person name="Goodwin S."/>
            <person name="Spatafora J."/>
            <person name="Crous P."/>
            <person name="Grigoriev I."/>
        </authorList>
    </citation>
    <scope>NUCLEOTIDE SEQUENCE</scope>
    <source>
        <strain evidence="1">CBS 119925</strain>
    </source>
</reference>
<gene>
    <name evidence="1" type="ORF">M011DRAFT_472666</name>
</gene>
<dbReference type="Proteomes" id="UP000799440">
    <property type="component" value="Unassembled WGS sequence"/>
</dbReference>
<keyword evidence="2" id="KW-1185">Reference proteome</keyword>
<accession>A0A6A6UWR3</accession>